<dbReference type="GO" id="GO:0008184">
    <property type="term" value="F:glycogen phosphorylase activity"/>
    <property type="evidence" value="ECO:0007669"/>
    <property type="project" value="InterPro"/>
</dbReference>
<protein>
    <submittedName>
        <fullName evidence="5">Glycogen phosphorylase</fullName>
        <ecNumber evidence="5">2.4.1.1</ecNumber>
    </submittedName>
</protein>
<evidence type="ECO:0000256" key="2">
    <source>
        <dbReference type="ARBA" id="ARBA00006047"/>
    </source>
</evidence>
<dbReference type="InterPro" id="IPR052182">
    <property type="entry name" value="Glycogen/Maltodextrin_Phosph"/>
</dbReference>
<comment type="caution">
    <text evidence="5">The sequence shown here is derived from an EMBL/GenBank/DDBJ whole genome shotgun (WGS) entry which is preliminary data.</text>
</comment>
<dbReference type="GO" id="GO:0005975">
    <property type="term" value="P:carbohydrate metabolic process"/>
    <property type="evidence" value="ECO:0007669"/>
    <property type="project" value="InterPro"/>
</dbReference>
<dbReference type="SUPFAM" id="SSF53756">
    <property type="entry name" value="UDP-Glycosyltransferase/glycogen phosphorylase"/>
    <property type="match status" value="1"/>
</dbReference>
<feature type="domain" description="DUF3417" evidence="4">
    <location>
        <begin position="23"/>
        <end position="125"/>
    </location>
</feature>
<dbReference type="InterPro" id="IPR011834">
    <property type="entry name" value="Agluc_phsphrylas"/>
</dbReference>
<name>E6QU05_9ZZZZ</name>
<evidence type="ECO:0000259" key="4">
    <source>
        <dbReference type="Pfam" id="PF11897"/>
    </source>
</evidence>
<dbReference type="NCBIfam" id="TIGR02094">
    <property type="entry name" value="more_P_ylases"/>
    <property type="match status" value="1"/>
</dbReference>
<gene>
    <name evidence="5" type="ORF">CARN7_1522</name>
</gene>
<comment type="similarity">
    <text evidence="2">Belongs to the glycogen phosphorylase family.</text>
</comment>
<dbReference type="EC" id="2.4.1.1" evidence="5"/>
<dbReference type="Pfam" id="PF00343">
    <property type="entry name" value="Phosphorylase"/>
    <property type="match status" value="1"/>
</dbReference>
<evidence type="ECO:0000313" key="5">
    <source>
        <dbReference type="EMBL" id="CBI10727.1"/>
    </source>
</evidence>
<keyword evidence="5" id="KW-0328">Glycosyltransferase</keyword>
<dbReference type="Gene3D" id="3.40.50.2000">
    <property type="entry name" value="Glycogen Phosphorylase B"/>
    <property type="match status" value="3"/>
</dbReference>
<dbReference type="PANTHER" id="PTHR42655:SF1">
    <property type="entry name" value="GLYCOGEN PHOSPHORYLASE"/>
    <property type="match status" value="1"/>
</dbReference>
<sequence length="848" mass="95493">MSEQTQTDHSPARLLSKDIDGFDSLQHLALDLRSAWSHGADEVWRQLDSSLWALTQNPWVVLQTVSREKLQHVLSDPVFRKKVDDLIQTRRDAAEAPAWFQQTHPQSQLGSVAYFSMEFMLSEALPIYSGGLGNVAGDQLKAASDLGVPVIGVGLLYQQGYFRQIIDKDGAQQAVFPYNDPGQLPITPLRRSNGEWLRLQIDLPGYPIWLRAWQVKVGRVNLYLLDSNDAANFPPYRGITSELYGGTPELRLMQELILGVGGWRLLIELGIEPEVCHLNEGHAALAVLERARNFMQQNGQSFEVALAVTRAGNLFTTHTAVCAGFDRFAPNLIEHYLGVYARDQLGISLHDLLALGRENPNDPMEPFNMAYLATRGSGEVNGVSRLHAQVSRHLFAPLFARWPEDEIPIGHVTNGVHMPSWDSAAADELWTQACGKDRWLGTTEELEQNIRRISDDTLWRFRGDVRKSLVTYVREQLSRQLAASGSSPEVVEATLRRFEPNTLTLGFARRFAAYKRPNLLLHDPERLLRLLTNPERPVQLVLAGKAHPADLDGQALIQQWTQFIQRPEVRPHVVFLADHDMLLTEHLVQGVDVWLNTPRRPWEASGTSGMKVLVNGGINLSELDGWWAEAYTPEIGWALGDGQEHGDDPAWDAAEAEALYDLLEHEVIPEFYLRDEQGIPGAWVNRIRESMAQLTPRFSTNRSVSEYTERYYLPAASAYLIRAANQGAMGLDIVNWRHTLAQKWNALRFGEVRLETEGEQHVFEIQIYLDDLDPEAIRIELYANGINGGTDEHVEMARVRQLVGATNGYAYRAGVPSTRPATDYTARMIAYRDGVAVPLEEDHILWQQ</sequence>
<keyword evidence="5" id="KW-0808">Transferase</keyword>
<accession>E6QU05</accession>
<evidence type="ECO:0000256" key="3">
    <source>
        <dbReference type="ARBA" id="ARBA00022533"/>
    </source>
</evidence>
<dbReference type="PANTHER" id="PTHR42655">
    <property type="entry name" value="GLYCOGEN PHOSPHORYLASE"/>
    <property type="match status" value="1"/>
</dbReference>
<keyword evidence="3" id="KW-0021">Allosteric enzyme</keyword>
<dbReference type="PIRSF" id="PIRSF000460">
    <property type="entry name" value="Pprylas_GlgP"/>
    <property type="match status" value="1"/>
</dbReference>
<reference evidence="5" key="1">
    <citation type="submission" date="2009-10" db="EMBL/GenBank/DDBJ databases">
        <title>Diversity of trophic interactions inside an arsenic-rich microbial ecosystem.</title>
        <authorList>
            <person name="Bertin P.N."/>
            <person name="Heinrich-Salmeron A."/>
            <person name="Pelletier E."/>
            <person name="Goulhen-Chollet F."/>
            <person name="Arsene-Ploetze F."/>
            <person name="Gallien S."/>
            <person name="Calteau A."/>
            <person name="Vallenet D."/>
            <person name="Casiot C."/>
            <person name="Chane-Woon-Ming B."/>
            <person name="Giloteaux L."/>
            <person name="Barakat M."/>
            <person name="Bonnefoy V."/>
            <person name="Bruneel O."/>
            <person name="Chandler M."/>
            <person name="Cleiss J."/>
            <person name="Duran R."/>
            <person name="Elbaz-Poulichet F."/>
            <person name="Fonknechten N."/>
            <person name="Lauga B."/>
            <person name="Mornico D."/>
            <person name="Ortet P."/>
            <person name="Schaeffer C."/>
            <person name="Siguier P."/>
            <person name="Alexander Thil Smith A."/>
            <person name="Van Dorsselaer A."/>
            <person name="Weissenbach J."/>
            <person name="Medigue C."/>
            <person name="Le Paslier D."/>
        </authorList>
    </citation>
    <scope>NUCLEOTIDE SEQUENCE</scope>
</reference>
<comment type="catalytic activity">
    <reaction evidence="1">
        <text>[(1-&gt;4)-alpha-D-glucosyl](n) + phosphate = [(1-&gt;4)-alpha-D-glucosyl](n-1) + alpha-D-glucose 1-phosphate</text>
        <dbReference type="Rhea" id="RHEA:41732"/>
        <dbReference type="Rhea" id="RHEA-COMP:9584"/>
        <dbReference type="Rhea" id="RHEA-COMP:9586"/>
        <dbReference type="ChEBI" id="CHEBI:15444"/>
        <dbReference type="ChEBI" id="CHEBI:43474"/>
        <dbReference type="ChEBI" id="CHEBI:58601"/>
        <dbReference type="EC" id="2.4.1.1"/>
    </reaction>
</comment>
<dbReference type="EMBL" id="CABR01000102">
    <property type="protein sequence ID" value="CBI10727.1"/>
    <property type="molecule type" value="Genomic_DNA"/>
</dbReference>
<dbReference type="Pfam" id="PF11897">
    <property type="entry name" value="DUF3417"/>
    <property type="match status" value="1"/>
</dbReference>
<organism evidence="5">
    <name type="scientific">mine drainage metagenome</name>
    <dbReference type="NCBI Taxonomy" id="410659"/>
    <lineage>
        <taxon>unclassified sequences</taxon>
        <taxon>metagenomes</taxon>
        <taxon>ecological metagenomes</taxon>
    </lineage>
</organism>
<dbReference type="AlphaFoldDB" id="E6QU05"/>
<dbReference type="InterPro" id="IPR000811">
    <property type="entry name" value="Glyco_trans_35"/>
</dbReference>
<dbReference type="InterPro" id="IPR024517">
    <property type="entry name" value="Glycogen_phosphorylase_DUF3417"/>
</dbReference>
<proteinExistence type="inferred from homology"/>
<dbReference type="GO" id="GO:0030170">
    <property type="term" value="F:pyridoxal phosphate binding"/>
    <property type="evidence" value="ECO:0007669"/>
    <property type="project" value="InterPro"/>
</dbReference>
<evidence type="ECO:0000256" key="1">
    <source>
        <dbReference type="ARBA" id="ARBA00001275"/>
    </source>
</evidence>